<sequence>MPDSNTPSTTDLEKHLQALNDLYNSIQFLRQIPMPILTPSEQIASTELRIQKQKEVSETLRSEPVQVALRAAKESEALDPSELSANPRRERRKRQRSPSPASPQPYIQPRRETTSMFSSCDEDRLPLRVDDLDRFIKEFNQSHKCKLHIWLGTLAETRHRSVFVLRFLIPDVLVAYATVNAADANSEGALVTESITVFSPMEKKPPHSQSKYAVYQTLSQQLAKMLQSDPFVSFRAVVNLLCSYDDLFTARCDRCQLVLSMEGHVPPAARVWVNGEDGVGGQWMARHVMCTKL</sequence>
<name>A0ABR3JKE1_9AGAR</name>
<dbReference type="PANTHER" id="PTHR13130">
    <property type="entry name" value="34 KDA TRANSCRIPTIONAL CO-ACTIVATOR-RELATED"/>
    <property type="match status" value="1"/>
</dbReference>
<evidence type="ECO:0000256" key="6">
    <source>
        <dbReference type="SAM" id="MobiDB-lite"/>
    </source>
</evidence>
<evidence type="ECO:0000256" key="3">
    <source>
        <dbReference type="ARBA" id="ARBA00023015"/>
    </source>
</evidence>
<keyword evidence="8" id="KW-1185">Reference proteome</keyword>
<comment type="caution">
    <text evidence="7">The sequence shown here is derived from an EMBL/GenBank/DDBJ whole genome shotgun (WGS) entry which is preliminary data.</text>
</comment>
<reference evidence="8" key="1">
    <citation type="submission" date="2024-06" db="EMBL/GenBank/DDBJ databases">
        <title>Multi-omics analyses provide insights into the biosynthesis of the anticancer antibiotic pleurotin in Hohenbuehelia grisea.</title>
        <authorList>
            <person name="Weaver J.A."/>
            <person name="Alberti F."/>
        </authorList>
    </citation>
    <scope>NUCLEOTIDE SEQUENCE [LARGE SCALE GENOMIC DNA]</scope>
    <source>
        <strain evidence="8">T-177</strain>
    </source>
</reference>
<dbReference type="PANTHER" id="PTHR13130:SF4">
    <property type="entry name" value="MEDIATOR OF RNA POLYMERASE II TRANSCRIPTION SUBUNIT 27"/>
    <property type="match status" value="1"/>
</dbReference>
<dbReference type="Proteomes" id="UP001556367">
    <property type="component" value="Unassembled WGS sequence"/>
</dbReference>
<keyword evidence="4" id="KW-0804">Transcription</keyword>
<protein>
    <submittedName>
        <fullName evidence="7">Uncharacterized protein</fullName>
    </submittedName>
</protein>
<evidence type="ECO:0000256" key="2">
    <source>
        <dbReference type="ARBA" id="ARBA00008048"/>
    </source>
</evidence>
<keyword evidence="5" id="KW-0539">Nucleus</keyword>
<comment type="similarity">
    <text evidence="2">Belongs to the Mediator complex subunit 27 family.</text>
</comment>
<comment type="subcellular location">
    <subcellularLocation>
        <location evidence="1">Nucleus</location>
    </subcellularLocation>
</comment>
<evidence type="ECO:0000313" key="8">
    <source>
        <dbReference type="Proteomes" id="UP001556367"/>
    </source>
</evidence>
<organism evidence="7 8">
    <name type="scientific">Hohenbuehelia grisea</name>
    <dbReference type="NCBI Taxonomy" id="104357"/>
    <lineage>
        <taxon>Eukaryota</taxon>
        <taxon>Fungi</taxon>
        <taxon>Dikarya</taxon>
        <taxon>Basidiomycota</taxon>
        <taxon>Agaricomycotina</taxon>
        <taxon>Agaricomycetes</taxon>
        <taxon>Agaricomycetidae</taxon>
        <taxon>Agaricales</taxon>
        <taxon>Pleurotineae</taxon>
        <taxon>Pleurotaceae</taxon>
        <taxon>Hohenbuehelia</taxon>
    </lineage>
</organism>
<dbReference type="EMBL" id="JASNQZ010000006">
    <property type="protein sequence ID" value="KAL0956079.1"/>
    <property type="molecule type" value="Genomic_DNA"/>
</dbReference>
<evidence type="ECO:0000256" key="4">
    <source>
        <dbReference type="ARBA" id="ARBA00023163"/>
    </source>
</evidence>
<accession>A0ABR3JKE1</accession>
<gene>
    <name evidence="7" type="ORF">HGRIS_002248</name>
</gene>
<dbReference type="Pfam" id="PF11571">
    <property type="entry name" value="Med27"/>
    <property type="match status" value="1"/>
</dbReference>
<keyword evidence="3" id="KW-0805">Transcription regulation</keyword>
<proteinExistence type="inferred from homology"/>
<dbReference type="InterPro" id="IPR021627">
    <property type="entry name" value="Mediator_Med27"/>
</dbReference>
<evidence type="ECO:0000256" key="5">
    <source>
        <dbReference type="ARBA" id="ARBA00023242"/>
    </source>
</evidence>
<feature type="region of interest" description="Disordered" evidence="6">
    <location>
        <begin position="71"/>
        <end position="119"/>
    </location>
</feature>
<evidence type="ECO:0000256" key="1">
    <source>
        <dbReference type="ARBA" id="ARBA00004123"/>
    </source>
</evidence>
<evidence type="ECO:0000313" key="7">
    <source>
        <dbReference type="EMBL" id="KAL0956079.1"/>
    </source>
</evidence>